<name>A0A0S7C431_9BACT</name>
<dbReference type="EMBL" id="DF968183">
    <property type="protein sequence ID" value="GAP44926.1"/>
    <property type="molecule type" value="Genomic_DNA"/>
</dbReference>
<evidence type="ECO:0000256" key="4">
    <source>
        <dbReference type="ARBA" id="ARBA00023125"/>
    </source>
</evidence>
<organism evidence="8">
    <name type="scientific">Lentimicrobium saccharophilum</name>
    <dbReference type="NCBI Taxonomy" id="1678841"/>
    <lineage>
        <taxon>Bacteria</taxon>
        <taxon>Pseudomonadati</taxon>
        <taxon>Bacteroidota</taxon>
        <taxon>Bacteroidia</taxon>
        <taxon>Bacteroidales</taxon>
        <taxon>Lentimicrobiaceae</taxon>
        <taxon>Lentimicrobium</taxon>
    </lineage>
</organism>
<dbReference type="OrthoDB" id="9784760at2"/>
<dbReference type="InterPro" id="IPR036291">
    <property type="entry name" value="NAD(P)-bd_dom_sf"/>
</dbReference>
<feature type="domain" description="CoA-binding" evidence="7">
    <location>
        <begin position="78"/>
        <end position="179"/>
    </location>
</feature>
<comment type="subunit">
    <text evidence="6">Homodimer.</text>
</comment>
<comment type="function">
    <text evidence="6">Modulates transcription in response to changes in cellular NADH/NAD(+) redox state.</text>
</comment>
<dbReference type="NCBIfam" id="NF003994">
    <property type="entry name" value="PRK05472.2-3"/>
    <property type="match status" value="1"/>
</dbReference>
<keyword evidence="1 6" id="KW-0963">Cytoplasm</keyword>
<dbReference type="InterPro" id="IPR009718">
    <property type="entry name" value="Rex_DNA-bd_C_dom"/>
</dbReference>
<dbReference type="PANTHER" id="PTHR35786">
    <property type="entry name" value="REDOX-SENSING TRANSCRIPTIONAL REPRESSOR REX"/>
    <property type="match status" value="1"/>
</dbReference>
<comment type="subcellular location">
    <subcellularLocation>
        <location evidence="6">Cytoplasm</location>
    </subcellularLocation>
</comment>
<dbReference type="GO" id="GO:0003677">
    <property type="term" value="F:DNA binding"/>
    <property type="evidence" value="ECO:0007669"/>
    <property type="project" value="UniProtKB-UniRule"/>
</dbReference>
<feature type="DNA-binding region" description="H-T-H motif" evidence="6">
    <location>
        <begin position="15"/>
        <end position="54"/>
    </location>
</feature>
<keyword evidence="5 6" id="KW-0804">Transcription</keyword>
<evidence type="ECO:0000256" key="2">
    <source>
        <dbReference type="ARBA" id="ARBA00022491"/>
    </source>
</evidence>
<evidence type="ECO:0000259" key="7">
    <source>
        <dbReference type="SMART" id="SM00881"/>
    </source>
</evidence>
<keyword evidence="9" id="KW-1185">Reference proteome</keyword>
<evidence type="ECO:0000313" key="9">
    <source>
        <dbReference type="Proteomes" id="UP000053091"/>
    </source>
</evidence>
<protein>
    <recommendedName>
        <fullName evidence="6">Redox-sensing transcriptional repressor Rex</fullName>
    </recommendedName>
</protein>
<proteinExistence type="inferred from homology"/>
<dbReference type="SMART" id="SM00881">
    <property type="entry name" value="CoA_binding"/>
    <property type="match status" value="1"/>
</dbReference>
<dbReference type="AlphaFoldDB" id="A0A0S7C431"/>
<dbReference type="InterPro" id="IPR036390">
    <property type="entry name" value="WH_DNA-bd_sf"/>
</dbReference>
<dbReference type="InterPro" id="IPR036388">
    <property type="entry name" value="WH-like_DNA-bd_sf"/>
</dbReference>
<dbReference type="Pfam" id="PF02629">
    <property type="entry name" value="CoA_binding"/>
    <property type="match status" value="1"/>
</dbReference>
<dbReference type="RefSeq" id="WP_062044880.1">
    <property type="nucleotide sequence ID" value="NZ_DF968183.1"/>
</dbReference>
<dbReference type="SUPFAM" id="SSF51735">
    <property type="entry name" value="NAD(P)-binding Rossmann-fold domains"/>
    <property type="match status" value="1"/>
</dbReference>
<evidence type="ECO:0000256" key="1">
    <source>
        <dbReference type="ARBA" id="ARBA00022490"/>
    </source>
</evidence>
<keyword evidence="3 6" id="KW-0805">Transcription regulation</keyword>
<evidence type="ECO:0000313" key="8">
    <source>
        <dbReference type="EMBL" id="GAP44926.1"/>
    </source>
</evidence>
<dbReference type="NCBIfam" id="NF003995">
    <property type="entry name" value="PRK05472.2-4"/>
    <property type="match status" value="1"/>
</dbReference>
<dbReference type="Gene3D" id="3.40.50.720">
    <property type="entry name" value="NAD(P)-binding Rossmann-like Domain"/>
    <property type="match status" value="1"/>
</dbReference>
<dbReference type="GO" id="GO:0003700">
    <property type="term" value="F:DNA-binding transcription factor activity"/>
    <property type="evidence" value="ECO:0007669"/>
    <property type="project" value="UniProtKB-UniRule"/>
</dbReference>
<reference evidence="8" key="1">
    <citation type="journal article" date="2015" name="Genome Announc.">
        <title>Draft Genome Sequence of Bacteroidales Strain TBC1, a Novel Isolate from a Methanogenic Wastewater Treatment System.</title>
        <authorList>
            <person name="Tourlousse D.M."/>
            <person name="Matsuura N."/>
            <person name="Sun L."/>
            <person name="Toyonaga M."/>
            <person name="Kuroda K."/>
            <person name="Ohashi A."/>
            <person name="Cruz R."/>
            <person name="Yamaguchi T."/>
            <person name="Sekiguchi Y."/>
        </authorList>
    </citation>
    <scope>NUCLEOTIDE SEQUENCE [LARGE SCALE GENOMIC DNA]</scope>
    <source>
        <strain evidence="8">TBC1</strain>
    </source>
</reference>
<dbReference type="Proteomes" id="UP000053091">
    <property type="component" value="Unassembled WGS sequence"/>
</dbReference>
<dbReference type="HAMAP" id="MF_01131">
    <property type="entry name" value="Rex"/>
    <property type="match status" value="1"/>
</dbReference>
<dbReference type="GO" id="GO:0045892">
    <property type="term" value="P:negative regulation of DNA-templated transcription"/>
    <property type="evidence" value="ECO:0007669"/>
    <property type="project" value="InterPro"/>
</dbReference>
<sequence length="207" mass="23249">MIKRLPDKTVERLSQYRRALLNYYSGGKHHIFSHEIASLLHITAVQVRRDIMLIGYTGTLRQGYDVKELIDIIGKIIDTREGQKVAVIGIGNLGRAIMGYFSGKRTKLTIVAAFDSNPEKVNRIYTGVQCYHSDQMIEIIKREGISIAVISVPGEMAAQVAEELVMAGIRGILNFSPKALNVPPHVYLQEYDMITSLEKIAYFVKKP</sequence>
<gene>
    <name evidence="6" type="primary">rex</name>
    <name evidence="8" type="ORF">TBC1_12740</name>
</gene>
<dbReference type="GO" id="GO:0005737">
    <property type="term" value="C:cytoplasm"/>
    <property type="evidence" value="ECO:0007669"/>
    <property type="project" value="UniProtKB-SubCell"/>
</dbReference>
<dbReference type="InterPro" id="IPR022876">
    <property type="entry name" value="Tscrpt_rep_Rex"/>
</dbReference>
<evidence type="ECO:0000256" key="3">
    <source>
        <dbReference type="ARBA" id="ARBA00023015"/>
    </source>
</evidence>
<feature type="binding site" evidence="6">
    <location>
        <begin position="89"/>
        <end position="94"/>
    </location>
    <ligand>
        <name>NAD(+)</name>
        <dbReference type="ChEBI" id="CHEBI:57540"/>
    </ligand>
</feature>
<evidence type="ECO:0000256" key="6">
    <source>
        <dbReference type="HAMAP-Rule" id="MF_01131"/>
    </source>
</evidence>
<dbReference type="SUPFAM" id="SSF46785">
    <property type="entry name" value="Winged helix' DNA-binding domain"/>
    <property type="match status" value="1"/>
</dbReference>
<comment type="similarity">
    <text evidence="6">Belongs to the transcriptional regulatory Rex family.</text>
</comment>
<dbReference type="STRING" id="1678841.TBC1_12740"/>
<evidence type="ECO:0000256" key="5">
    <source>
        <dbReference type="ARBA" id="ARBA00023163"/>
    </source>
</evidence>
<dbReference type="PANTHER" id="PTHR35786:SF1">
    <property type="entry name" value="REDOX-SENSING TRANSCRIPTIONAL REPRESSOR REX 1"/>
    <property type="match status" value="1"/>
</dbReference>
<dbReference type="InterPro" id="IPR003781">
    <property type="entry name" value="CoA-bd"/>
</dbReference>
<dbReference type="NCBIfam" id="NF003996">
    <property type="entry name" value="PRK05472.2-5"/>
    <property type="match status" value="1"/>
</dbReference>
<keyword evidence="6" id="KW-0520">NAD</keyword>
<keyword evidence="4 6" id="KW-0238">DNA-binding</keyword>
<accession>A0A0S7C431</accession>
<dbReference type="Pfam" id="PF06971">
    <property type="entry name" value="Put_DNA-bind_N"/>
    <property type="match status" value="1"/>
</dbReference>
<keyword evidence="2 6" id="KW-0678">Repressor</keyword>
<dbReference type="GO" id="GO:0051775">
    <property type="term" value="P:response to redox state"/>
    <property type="evidence" value="ECO:0007669"/>
    <property type="project" value="InterPro"/>
</dbReference>
<dbReference type="Gene3D" id="1.10.10.10">
    <property type="entry name" value="Winged helix-like DNA-binding domain superfamily/Winged helix DNA-binding domain"/>
    <property type="match status" value="1"/>
</dbReference>